<dbReference type="Proteomes" id="UP001174936">
    <property type="component" value="Unassembled WGS sequence"/>
</dbReference>
<dbReference type="InterPro" id="IPR036047">
    <property type="entry name" value="F-box-like_dom_sf"/>
</dbReference>
<dbReference type="InterPro" id="IPR032675">
    <property type="entry name" value="LRR_dom_sf"/>
</dbReference>
<dbReference type="InterPro" id="IPR001810">
    <property type="entry name" value="F-box_dom"/>
</dbReference>
<dbReference type="Gene3D" id="3.80.10.10">
    <property type="entry name" value="Ribonuclease Inhibitor"/>
    <property type="match status" value="1"/>
</dbReference>
<feature type="domain" description="F-box" evidence="1">
    <location>
        <begin position="219"/>
        <end position="266"/>
    </location>
</feature>
<gene>
    <name evidence="2" type="ORF">B0T16DRAFT_462580</name>
</gene>
<evidence type="ECO:0000259" key="1">
    <source>
        <dbReference type="PROSITE" id="PS50181"/>
    </source>
</evidence>
<name>A0AA40CIL6_9PEZI</name>
<comment type="caution">
    <text evidence="2">The sequence shown here is derived from an EMBL/GenBank/DDBJ whole genome shotgun (WGS) entry which is preliminary data.</text>
</comment>
<dbReference type="Gene3D" id="1.20.1280.50">
    <property type="match status" value="1"/>
</dbReference>
<dbReference type="PROSITE" id="PS50181">
    <property type="entry name" value="FBOX"/>
    <property type="match status" value="1"/>
</dbReference>
<sequence length="689" mass="76329">MAFNTLQHPPEAEMRLKINEARSHIADEQYTRAVASIQAAVVACGCGSNDLHLGKRACNVAQCVRAVLSSENDALERVAGGPCTCGFAWPSCGQSLHAEAIDELAKCLEQAGRLAAAFSVALGLIRLNPYEPMGYCRAVRIARRLWSGAANLPPAVARERAVVAKDSGVSSGQPLGDLSKPLVRKGLHSVGKNSNRCRSQYDIILNKMAASLRMPEGLRDPMKELPREILTQIFSYMETPALIGCLFVSKTWAQVLTRDSVLWAQVILGRPGNPGRNLGSFLNRHSQDIKTFSVNNSRDFPLTPERVRYLMALPRLKRLHLSTSKPLTPQIYAEGMLNDLRGKSRLTHLRVSGISWTLVRELIACNGQTLQVLDITDQILIRWYDFSSLGLLPQVRKLRLVGSRTPRGGVTMDRIMSSCPKLRDLYVDGIELEPLHSTPNHEGWNDLRSIVLGQHTNLAPRLYVPFLYECTKLESIEILIPELTAHCEALFAVGTETDGSESVFDAGFNYDRLSFPRLKVFRCRSALHPTLLEHILSSAITSGVLQHLELSMGHSVYGSNTVTNPNANGNIIPMRDLTFTLSDNILTLGLHDFNWAPHDNSSGFDGAPFVDWVKQFPSVETVSIYPGAYSSAAMVSVVRPLLAFDNIKVINQDRLTGVDWDEVKKRAKARGKQINHIKDLVPPKWESFD</sequence>
<dbReference type="Pfam" id="PF12937">
    <property type="entry name" value="F-box-like"/>
    <property type="match status" value="1"/>
</dbReference>
<evidence type="ECO:0000313" key="3">
    <source>
        <dbReference type="Proteomes" id="UP001174936"/>
    </source>
</evidence>
<dbReference type="AlphaFoldDB" id="A0AA40CIL6"/>
<accession>A0AA40CIL6</accession>
<dbReference type="SUPFAM" id="SSF81383">
    <property type="entry name" value="F-box domain"/>
    <property type="match status" value="1"/>
</dbReference>
<dbReference type="SUPFAM" id="SSF52047">
    <property type="entry name" value="RNI-like"/>
    <property type="match status" value="1"/>
</dbReference>
<protein>
    <recommendedName>
        <fullName evidence="1">F-box domain-containing protein</fullName>
    </recommendedName>
</protein>
<organism evidence="2 3">
    <name type="scientific">Cercophora newfieldiana</name>
    <dbReference type="NCBI Taxonomy" id="92897"/>
    <lineage>
        <taxon>Eukaryota</taxon>
        <taxon>Fungi</taxon>
        <taxon>Dikarya</taxon>
        <taxon>Ascomycota</taxon>
        <taxon>Pezizomycotina</taxon>
        <taxon>Sordariomycetes</taxon>
        <taxon>Sordariomycetidae</taxon>
        <taxon>Sordariales</taxon>
        <taxon>Lasiosphaeriaceae</taxon>
        <taxon>Cercophora</taxon>
    </lineage>
</organism>
<keyword evidence="3" id="KW-1185">Reference proteome</keyword>
<evidence type="ECO:0000313" key="2">
    <source>
        <dbReference type="EMBL" id="KAK0638843.1"/>
    </source>
</evidence>
<reference evidence="2" key="1">
    <citation type="submission" date="2023-06" db="EMBL/GenBank/DDBJ databases">
        <title>Genome-scale phylogeny and comparative genomics of the fungal order Sordariales.</title>
        <authorList>
            <consortium name="Lawrence Berkeley National Laboratory"/>
            <person name="Hensen N."/>
            <person name="Bonometti L."/>
            <person name="Westerberg I."/>
            <person name="Brannstrom I.O."/>
            <person name="Guillou S."/>
            <person name="Cros-Aarteil S."/>
            <person name="Calhoun S."/>
            <person name="Haridas S."/>
            <person name="Kuo A."/>
            <person name="Mondo S."/>
            <person name="Pangilinan J."/>
            <person name="Riley R."/>
            <person name="Labutti K."/>
            <person name="Andreopoulos B."/>
            <person name="Lipzen A."/>
            <person name="Chen C."/>
            <person name="Yanf M."/>
            <person name="Daum C."/>
            <person name="Ng V."/>
            <person name="Clum A."/>
            <person name="Steindorff A."/>
            <person name="Ohm R."/>
            <person name="Martin F."/>
            <person name="Silar P."/>
            <person name="Natvig D."/>
            <person name="Lalanne C."/>
            <person name="Gautier V."/>
            <person name="Ament-Velasquez S.L."/>
            <person name="Kruys A."/>
            <person name="Hutchinson M.I."/>
            <person name="Powell A.J."/>
            <person name="Barry K."/>
            <person name="Miller A.N."/>
            <person name="Grigoriev I.V."/>
            <person name="Debuchy R."/>
            <person name="Gladieux P."/>
            <person name="Thoren M.H."/>
            <person name="Johannesson H."/>
        </authorList>
    </citation>
    <scope>NUCLEOTIDE SEQUENCE</scope>
    <source>
        <strain evidence="2">SMH2532-1</strain>
    </source>
</reference>
<dbReference type="EMBL" id="JAULSV010000007">
    <property type="protein sequence ID" value="KAK0638843.1"/>
    <property type="molecule type" value="Genomic_DNA"/>
</dbReference>
<proteinExistence type="predicted"/>